<dbReference type="PANTHER" id="PTHR12526:SF638">
    <property type="entry name" value="SPORE COAT PROTEIN SA"/>
    <property type="match status" value="1"/>
</dbReference>
<dbReference type="Pfam" id="PF13439">
    <property type="entry name" value="Glyco_transf_4"/>
    <property type="match status" value="1"/>
</dbReference>
<evidence type="ECO:0000256" key="1">
    <source>
        <dbReference type="SAM" id="MobiDB-lite"/>
    </source>
</evidence>
<dbReference type="InterPro" id="IPR028098">
    <property type="entry name" value="Glyco_trans_4-like_N"/>
</dbReference>
<dbReference type="SUPFAM" id="SSF53756">
    <property type="entry name" value="UDP-Glycosyltransferase/glycogen phosphorylase"/>
    <property type="match status" value="1"/>
</dbReference>
<feature type="region of interest" description="Disordered" evidence="1">
    <location>
        <begin position="1"/>
        <end position="21"/>
    </location>
</feature>
<gene>
    <name evidence="4" type="ORF">SAMN04488509_11094</name>
</gene>
<feature type="domain" description="Glycosyltransferase subfamily 4-like N-terminal" evidence="3">
    <location>
        <begin position="36"/>
        <end position="186"/>
    </location>
</feature>
<protein>
    <submittedName>
        <fullName evidence="4">Glycosyltransferase involved in cell wall bisynthesis</fullName>
    </submittedName>
</protein>
<sequence length="390" mass="42375">MLEADHESPPPEKPMEEPAGPKRLTVLQLLPRLDSGGVERSTLEIGRALVAAGHRSWVVSGGGRLVAQLEKERSSHVELKIGAKSLAAPARILALRWLIREIKPDIVHARSRLPAWMALAAMIGLRPRPVFVTTAHGLNSPGRYSAIMTRGERVICVSRSVCDYMRQHYPHVPDERYVLIPRGIEPAAFPRGHRPSEAWREDFFRRHAQLAGGRLLTLPGRGTRLKGHAQAIELLAGLVARGIDARLLLLGADQAGRQRYLAGVRARAREAGVEDRLAITAPRADVADVYAISDVVLQLSRKPEAFGRTVIEALHMGVPVLGFEHGGAGELLRELYPAGAVPLGDGAALLDAAQRLLTSPVPVAPFDGYRLADMQQATLDLYTELAAARG</sequence>
<feature type="compositionally biased region" description="Basic and acidic residues" evidence="1">
    <location>
        <begin position="1"/>
        <end position="20"/>
    </location>
</feature>
<proteinExistence type="predicted"/>
<evidence type="ECO:0000259" key="3">
    <source>
        <dbReference type="Pfam" id="PF13439"/>
    </source>
</evidence>
<dbReference type="EMBL" id="FNAG01000010">
    <property type="protein sequence ID" value="SDD91933.1"/>
    <property type="molecule type" value="Genomic_DNA"/>
</dbReference>
<dbReference type="PANTHER" id="PTHR12526">
    <property type="entry name" value="GLYCOSYLTRANSFERASE"/>
    <property type="match status" value="1"/>
</dbReference>
<keyword evidence="5" id="KW-1185">Reference proteome</keyword>
<dbReference type="AlphaFoldDB" id="A0A1G6YPJ0"/>
<dbReference type="Pfam" id="PF00534">
    <property type="entry name" value="Glycos_transf_1"/>
    <property type="match status" value="1"/>
</dbReference>
<keyword evidence="4" id="KW-0808">Transferase</keyword>
<dbReference type="GO" id="GO:1901135">
    <property type="term" value="P:carbohydrate derivative metabolic process"/>
    <property type="evidence" value="ECO:0007669"/>
    <property type="project" value="UniProtKB-ARBA"/>
</dbReference>
<accession>A0A1G6YPJ0</accession>
<name>A0A1G6YPJ0_9GAMM</name>
<organism evidence="4 5">
    <name type="scientific">Aquimonas voraii</name>
    <dbReference type="NCBI Taxonomy" id="265719"/>
    <lineage>
        <taxon>Bacteria</taxon>
        <taxon>Pseudomonadati</taxon>
        <taxon>Pseudomonadota</taxon>
        <taxon>Gammaproteobacteria</taxon>
        <taxon>Lysobacterales</taxon>
        <taxon>Lysobacteraceae</taxon>
        <taxon>Aquimonas</taxon>
    </lineage>
</organism>
<reference evidence="4 5" key="1">
    <citation type="submission" date="2016-10" db="EMBL/GenBank/DDBJ databases">
        <authorList>
            <person name="de Groot N.N."/>
        </authorList>
    </citation>
    <scope>NUCLEOTIDE SEQUENCE [LARGE SCALE GENOMIC DNA]</scope>
    <source>
        <strain evidence="4 5">DSM 16957</strain>
    </source>
</reference>
<dbReference type="InterPro" id="IPR001296">
    <property type="entry name" value="Glyco_trans_1"/>
</dbReference>
<evidence type="ECO:0000313" key="4">
    <source>
        <dbReference type="EMBL" id="SDD91933.1"/>
    </source>
</evidence>
<evidence type="ECO:0000313" key="5">
    <source>
        <dbReference type="Proteomes" id="UP000199603"/>
    </source>
</evidence>
<dbReference type="GO" id="GO:0016757">
    <property type="term" value="F:glycosyltransferase activity"/>
    <property type="evidence" value="ECO:0007669"/>
    <property type="project" value="InterPro"/>
</dbReference>
<evidence type="ECO:0000259" key="2">
    <source>
        <dbReference type="Pfam" id="PF00534"/>
    </source>
</evidence>
<dbReference type="Gene3D" id="3.40.50.2000">
    <property type="entry name" value="Glycogen Phosphorylase B"/>
    <property type="match status" value="2"/>
</dbReference>
<dbReference type="Proteomes" id="UP000199603">
    <property type="component" value="Unassembled WGS sequence"/>
</dbReference>
<feature type="domain" description="Glycosyl transferase family 1" evidence="2">
    <location>
        <begin position="206"/>
        <end position="359"/>
    </location>
</feature>
<dbReference type="STRING" id="265719.SAMN04488509_11094"/>